<dbReference type="InterPro" id="IPR038417">
    <property type="entry name" value="Alpga-gal_N_sf"/>
</dbReference>
<dbReference type="EMBL" id="BAUU01000034">
    <property type="protein sequence ID" value="GAE32337.1"/>
    <property type="molecule type" value="Genomic_DNA"/>
</dbReference>
<evidence type="ECO:0000259" key="9">
    <source>
        <dbReference type="Pfam" id="PF16874"/>
    </source>
</evidence>
<evidence type="ECO:0000259" key="10">
    <source>
        <dbReference type="Pfam" id="PF16875"/>
    </source>
</evidence>
<evidence type="ECO:0000256" key="2">
    <source>
        <dbReference type="ARBA" id="ARBA00006202"/>
    </source>
</evidence>
<dbReference type="InterPro" id="IPR002252">
    <property type="entry name" value="Glyco_hydro_36"/>
</dbReference>
<evidence type="ECO:0000256" key="3">
    <source>
        <dbReference type="ARBA" id="ARBA00012755"/>
    </source>
</evidence>
<keyword evidence="5 6" id="KW-0326">Glycosidase</keyword>
<evidence type="ECO:0000313" key="11">
    <source>
        <dbReference type="EMBL" id="GAE32337.1"/>
    </source>
</evidence>
<evidence type="ECO:0000256" key="6">
    <source>
        <dbReference type="PIRNR" id="PIRNR005536"/>
    </source>
</evidence>
<evidence type="ECO:0000256" key="1">
    <source>
        <dbReference type="ARBA" id="ARBA00001255"/>
    </source>
</evidence>
<feature type="binding site" evidence="8">
    <location>
        <position position="198"/>
    </location>
    <ligand>
        <name>substrate</name>
    </ligand>
</feature>
<evidence type="ECO:0000256" key="8">
    <source>
        <dbReference type="PIRSR" id="PIRSR005536-2"/>
    </source>
</evidence>
<dbReference type="Gene3D" id="3.20.20.70">
    <property type="entry name" value="Aldolase class I"/>
    <property type="match status" value="1"/>
</dbReference>
<dbReference type="Gene3D" id="2.70.98.60">
    <property type="entry name" value="alpha-galactosidase from lactobacil brevis"/>
    <property type="match status" value="1"/>
</dbReference>
<sequence>MGITYDGQTKTFHLQSERTSYIIQVYNGYLAHLYWGKKMDSYNHGTKLRFKDRSFSPNPDPDDPFFSLDTLPQEYPAFGNTDFHIPAYQIQLENGTTVTNFQYKSHRIVQGKGELDGLPATYVESDSEAQTLELTLFDEVIDAEIVVSYTVFTTFDVMTRTVRFVNNGSQKLKLLKAASVNVDFRESEFELITLPGAWSRERYMEREKLRSGIQMIESRRGASSHQFNPFLALVRPETTEEFGEVFGINLVYSGNFQASVEVDQFHYSRVTMGINPFDFSWVLDPGQTFQTPEAVMVYSDQGLGGMSKTFHHLYRERLCRGKYRNQLRPILINNWEATYFDFNEGKIVDIANASKELGIELFVLDDGWFGKRNSDKGSLGDWFVDRNKLPNGIEHLANQVVENDMQFGLWFEPEMISVDSDLYRAHPDWCIHIPDRSRSEGRNQLILDLTRKDVCDEIIKRVSDILASAPISYVKWDMNRHMTEVGSISLPAERQRETAHRYILGVYYVMDQITSTFPDVLFESCSGGGGRFDPGILYYMPQTWTSDNTDAISRLKIQYGTSLIYPISAMGSHVSAVPNHQVNRMTSLDIRGHVAMSGNFGYELDVSALSEEEKAKIKEQVNWYKGVRPIIQFGDFYRLKSPFIQSHTSWMFVSDDQTEAVLAYFSTLAEANVPFTKVKLRGLDPNKVYKIVELDQEFTGQELMYAGVNIPELHGDFQSVMWTLQAKS</sequence>
<comment type="caution">
    <text evidence="11">The sequence shown here is derived from an EMBL/GenBank/DDBJ whole genome shotgun (WGS) entry which is preliminary data.</text>
</comment>
<dbReference type="AlphaFoldDB" id="W4QK97"/>
<feature type="binding site" evidence="8">
    <location>
        <begin position="475"/>
        <end position="479"/>
    </location>
    <ligand>
        <name>substrate</name>
    </ligand>
</feature>
<dbReference type="SUPFAM" id="SSF51445">
    <property type="entry name" value="(Trans)glycosidases"/>
    <property type="match status" value="1"/>
</dbReference>
<dbReference type="InterPro" id="IPR017853">
    <property type="entry name" value="GH"/>
</dbReference>
<dbReference type="InterPro" id="IPR031705">
    <property type="entry name" value="Glyco_hydro_36_C"/>
</dbReference>
<dbReference type="InterPro" id="IPR000111">
    <property type="entry name" value="Glyco_hydro_27/36_CS"/>
</dbReference>
<dbReference type="PIRSF" id="PIRSF005536">
    <property type="entry name" value="Agal"/>
    <property type="match status" value="1"/>
</dbReference>
<comment type="catalytic activity">
    <reaction evidence="1 6">
        <text>Hydrolysis of terminal, non-reducing alpha-D-galactose residues in alpha-D-galactosides, including galactose oligosaccharides, galactomannans and galactolipids.</text>
        <dbReference type="EC" id="3.2.1.22"/>
    </reaction>
</comment>
<dbReference type="STRING" id="1236971.JCM9152_3867"/>
<accession>W4QK97</accession>
<dbReference type="InterPro" id="IPR013785">
    <property type="entry name" value="Aldolase_TIM"/>
</dbReference>
<reference evidence="11" key="1">
    <citation type="journal article" date="2014" name="Genome Announc.">
        <title>Draft Genome Sequences of Three Alkaliphilic Bacillus Strains, Bacillus wakoensis JCM 9140T, Bacillus akibai JCM 9157T, and Bacillus hemicellulosilyticus JCM 9152T.</title>
        <authorList>
            <person name="Yuki M."/>
            <person name="Oshima K."/>
            <person name="Suda W."/>
            <person name="Oshida Y."/>
            <person name="Kitamura K."/>
            <person name="Iida T."/>
            <person name="Hattori M."/>
            <person name="Ohkuma M."/>
        </authorList>
    </citation>
    <scope>NUCLEOTIDE SEQUENCE [LARGE SCALE GENOMIC DNA]</scope>
    <source>
        <strain evidence="11">JCM 9152</strain>
    </source>
</reference>
<dbReference type="Pfam" id="PF02065">
    <property type="entry name" value="Melibiase"/>
    <property type="match status" value="1"/>
</dbReference>
<feature type="active site" description="Proton donor" evidence="7">
    <location>
        <position position="547"/>
    </location>
</feature>
<dbReference type="CDD" id="cd14791">
    <property type="entry name" value="GH36"/>
    <property type="match status" value="1"/>
</dbReference>
<comment type="similarity">
    <text evidence="2">Belongs to the glycosyl hydrolase 36 family.</text>
</comment>
<dbReference type="OrthoDB" id="9758822at2"/>
<keyword evidence="4 6" id="KW-0378">Hydrolase</keyword>
<dbReference type="GO" id="GO:0016052">
    <property type="term" value="P:carbohydrate catabolic process"/>
    <property type="evidence" value="ECO:0007669"/>
    <property type="project" value="InterPro"/>
</dbReference>
<proteinExistence type="inferred from homology"/>
<feature type="domain" description="Glycosyl hydrolase family 36 C-terminal" evidence="9">
    <location>
        <begin position="647"/>
        <end position="724"/>
    </location>
</feature>
<dbReference type="GO" id="GO:0004557">
    <property type="term" value="F:alpha-galactosidase activity"/>
    <property type="evidence" value="ECO:0007669"/>
    <property type="project" value="UniProtKB-UniRule"/>
</dbReference>
<dbReference type="PANTHER" id="PTHR43053:SF3">
    <property type="entry name" value="ALPHA-GALACTOSIDASE C-RELATED"/>
    <property type="match status" value="1"/>
</dbReference>
<dbReference type="InterPro" id="IPR050985">
    <property type="entry name" value="Alpha-glycosidase_related"/>
</dbReference>
<dbReference type="PANTHER" id="PTHR43053">
    <property type="entry name" value="GLYCOSIDASE FAMILY 31"/>
    <property type="match status" value="1"/>
</dbReference>
<organism evidence="11 12">
    <name type="scientific">Halalkalibacter hemicellulosilyticusJCM 9152</name>
    <dbReference type="NCBI Taxonomy" id="1236971"/>
    <lineage>
        <taxon>Bacteria</taxon>
        <taxon>Bacillati</taxon>
        <taxon>Bacillota</taxon>
        <taxon>Bacilli</taxon>
        <taxon>Bacillales</taxon>
        <taxon>Bacillaceae</taxon>
        <taxon>Halalkalibacter</taxon>
    </lineage>
</organism>
<feature type="domain" description="Glycosyl hydrolase family 36 N-terminal" evidence="10">
    <location>
        <begin position="28"/>
        <end position="283"/>
    </location>
</feature>
<evidence type="ECO:0000256" key="7">
    <source>
        <dbReference type="PIRSR" id="PIRSR005536-1"/>
    </source>
</evidence>
<evidence type="ECO:0000313" key="12">
    <source>
        <dbReference type="Proteomes" id="UP000018895"/>
    </source>
</evidence>
<dbReference type="InterPro" id="IPR031704">
    <property type="entry name" value="Glyco_hydro_36_N"/>
</dbReference>
<dbReference type="FunFam" id="3.20.20.70:FF:000118">
    <property type="entry name" value="Alpha-galactosidase"/>
    <property type="match status" value="1"/>
</dbReference>
<feature type="binding site" evidence="8">
    <location>
        <position position="547"/>
    </location>
    <ligand>
        <name>substrate</name>
    </ligand>
</feature>
<feature type="binding site" evidence="8">
    <location>
        <position position="525"/>
    </location>
    <ligand>
        <name>substrate</name>
    </ligand>
</feature>
<evidence type="ECO:0000256" key="4">
    <source>
        <dbReference type="ARBA" id="ARBA00022801"/>
    </source>
</evidence>
<dbReference type="Pfam" id="PF16875">
    <property type="entry name" value="Glyco_hydro_36N"/>
    <property type="match status" value="1"/>
</dbReference>
<evidence type="ECO:0000256" key="5">
    <source>
        <dbReference type="ARBA" id="ARBA00023295"/>
    </source>
</evidence>
<dbReference type="PROSITE" id="PS00512">
    <property type="entry name" value="ALPHA_GALACTOSIDASE"/>
    <property type="match status" value="1"/>
</dbReference>
<feature type="active site" description="Nucleophile" evidence="7">
    <location>
        <position position="477"/>
    </location>
</feature>
<dbReference type="InterPro" id="IPR013780">
    <property type="entry name" value="Glyco_hydro_b"/>
</dbReference>
<keyword evidence="12" id="KW-1185">Reference proteome</keyword>
<dbReference type="Proteomes" id="UP000018895">
    <property type="component" value="Unassembled WGS sequence"/>
</dbReference>
<dbReference type="EC" id="3.2.1.22" evidence="3 6"/>
<gene>
    <name evidence="11" type="ORF">JCM9152_3867</name>
</gene>
<dbReference type="Gene3D" id="2.60.40.1180">
    <property type="entry name" value="Golgi alpha-mannosidase II"/>
    <property type="match status" value="1"/>
</dbReference>
<dbReference type="PRINTS" id="PR00743">
    <property type="entry name" value="GLHYDRLASE36"/>
</dbReference>
<dbReference type="Pfam" id="PF16874">
    <property type="entry name" value="Glyco_hydro_36C"/>
    <property type="match status" value="1"/>
</dbReference>
<feature type="binding site" evidence="8">
    <location>
        <begin position="365"/>
        <end position="366"/>
    </location>
    <ligand>
        <name>substrate</name>
    </ligand>
</feature>
<name>W4QK97_9BACI</name>
<dbReference type="RefSeq" id="WP_035346643.1">
    <property type="nucleotide sequence ID" value="NZ_BAUU01000034.1"/>
</dbReference>
<protein>
    <recommendedName>
        <fullName evidence="3 6">Alpha-galactosidase</fullName>
        <ecNumber evidence="3 6">3.2.1.22</ecNumber>
    </recommendedName>
</protein>
<feature type="binding site" evidence="8">
    <location>
        <position position="442"/>
    </location>
    <ligand>
        <name>substrate</name>
    </ligand>
</feature>